<organism evidence="2 3">
    <name type="scientific">Schizosaccharomyces osmophilus</name>
    <dbReference type="NCBI Taxonomy" id="2545709"/>
    <lineage>
        <taxon>Eukaryota</taxon>
        <taxon>Fungi</taxon>
        <taxon>Dikarya</taxon>
        <taxon>Ascomycota</taxon>
        <taxon>Taphrinomycotina</taxon>
        <taxon>Schizosaccharomycetes</taxon>
        <taxon>Schizosaccharomycetales</taxon>
        <taxon>Schizosaccharomycetaceae</taxon>
        <taxon>Schizosaccharomyces</taxon>
    </lineage>
</organism>
<accession>A0AAF0AVQ1</accession>
<dbReference type="RefSeq" id="XP_056036980.1">
    <property type="nucleotide sequence ID" value="XM_056179094.1"/>
</dbReference>
<dbReference type="Gene3D" id="3.40.525.10">
    <property type="entry name" value="CRAL-TRIO lipid binding domain"/>
    <property type="match status" value="1"/>
</dbReference>
<dbReference type="PANTHER" id="PTHR46590:SF5">
    <property type="entry name" value="CRAL-TRIO DOMAIN-CONTAINING PROTEIN C589.09, MITOCHONDRIAL"/>
    <property type="match status" value="1"/>
</dbReference>
<sequence>MFSSRLWSKGNYSTAASAVAAGTFFFRRSQSSTEQEDIRNSLHYATCSPLKSMIKKTWPSIQENSTYRNSFIHFAKCDSPDAILIRFLKSCRMDPDQASLKLLNTLKWRIESNVDKVVEHGELFAKENNDEQFIRQLRTGKVTMLGRDLKDRPICYIRAHLHQPSKETQKSLREMTIWAMETIRLFLHSQPTLQASIDDPQNVNVLFDLSKFSLSNMDYSFVKYLSSCLELYYPESLGVCILHKSPWIFRSIWNIIKGWIKPEITEKIVFTQNSKDLEKHIGREVIPASLGGDNQHTYEYIEPKENENQRVVEDSYEKEIALGRYFAYYNEWEQHALHWAQTTNEDALNERLRTNCDIAGTNFSKEYWRVDKYLRARTVYDRLGLLTNKSGQTV</sequence>
<dbReference type="GeneID" id="80873783"/>
<feature type="domain" description="CRAL-TRIO" evidence="1">
    <location>
        <begin position="130"/>
        <end position="298"/>
    </location>
</feature>
<dbReference type="KEGG" id="som:SOMG_00300"/>
<protein>
    <submittedName>
        <fullName evidence="2">Sec14 cytosolic factor family, phospholipid-intermembrane transfer protein Csr1</fullName>
    </submittedName>
</protein>
<dbReference type="EMBL" id="CP115611">
    <property type="protein sequence ID" value="WBW72737.1"/>
    <property type="molecule type" value="Genomic_DNA"/>
</dbReference>
<dbReference type="SMART" id="SM00516">
    <property type="entry name" value="SEC14"/>
    <property type="match status" value="1"/>
</dbReference>
<reference evidence="2 3" key="1">
    <citation type="journal article" date="2023" name="G3 (Bethesda)">
        <title>A high-quality reference genome for the fission yeast Schizosaccharomyces osmophilus.</title>
        <authorList>
            <person name="Jia G.S."/>
            <person name="Zhang W.C."/>
            <person name="Liang Y."/>
            <person name="Liu X.H."/>
            <person name="Rhind N."/>
            <person name="Pidoux A."/>
            <person name="Brysch-Herzberg M."/>
            <person name="Du L.L."/>
        </authorList>
    </citation>
    <scope>NUCLEOTIDE SEQUENCE [LARGE SCALE GENOMIC DNA]</scope>
    <source>
        <strain evidence="2 3">CBS 15793</strain>
    </source>
</reference>
<dbReference type="SUPFAM" id="SSF46938">
    <property type="entry name" value="CRAL/TRIO N-terminal domain"/>
    <property type="match status" value="1"/>
</dbReference>
<dbReference type="Proteomes" id="UP001212411">
    <property type="component" value="Chromosome 1"/>
</dbReference>
<dbReference type="AlphaFoldDB" id="A0AAF0AVQ1"/>
<dbReference type="SUPFAM" id="SSF52087">
    <property type="entry name" value="CRAL/TRIO domain"/>
    <property type="match status" value="1"/>
</dbReference>
<name>A0AAF0AVQ1_9SCHI</name>
<dbReference type="PANTHER" id="PTHR46590">
    <property type="entry name" value="PHOSPHATIDYLINOSITOL TRANSFER PROTEIN CSR1-RELATED"/>
    <property type="match status" value="1"/>
</dbReference>
<dbReference type="InterPro" id="IPR001251">
    <property type="entry name" value="CRAL-TRIO_dom"/>
</dbReference>
<dbReference type="InterPro" id="IPR036273">
    <property type="entry name" value="CRAL/TRIO_N_dom_sf"/>
</dbReference>
<evidence type="ECO:0000259" key="1">
    <source>
        <dbReference type="PROSITE" id="PS50191"/>
    </source>
</evidence>
<dbReference type="Pfam" id="PF00650">
    <property type="entry name" value="CRAL_TRIO"/>
    <property type="match status" value="1"/>
</dbReference>
<dbReference type="CDD" id="cd00170">
    <property type="entry name" value="SEC14"/>
    <property type="match status" value="1"/>
</dbReference>
<dbReference type="PROSITE" id="PS50191">
    <property type="entry name" value="CRAL_TRIO"/>
    <property type="match status" value="1"/>
</dbReference>
<proteinExistence type="predicted"/>
<evidence type="ECO:0000313" key="3">
    <source>
        <dbReference type="Proteomes" id="UP001212411"/>
    </source>
</evidence>
<dbReference type="InterPro" id="IPR052432">
    <property type="entry name" value="PITP/CRAL-TRIO"/>
</dbReference>
<dbReference type="InterPro" id="IPR036865">
    <property type="entry name" value="CRAL-TRIO_dom_sf"/>
</dbReference>
<evidence type="ECO:0000313" key="2">
    <source>
        <dbReference type="EMBL" id="WBW72737.1"/>
    </source>
</evidence>
<gene>
    <name evidence="2" type="primary">csr101</name>
    <name evidence="2" type="ORF">SOMG_00300</name>
</gene>
<keyword evidence="3" id="KW-1185">Reference proteome</keyword>